<name>Q01XR5_SOLUE</name>
<reference evidence="2" key="1">
    <citation type="submission" date="2006-10" db="EMBL/GenBank/DDBJ databases">
        <title>Complete sequence of Solibacter usitatus Ellin6076.</title>
        <authorList>
            <consortium name="US DOE Joint Genome Institute"/>
            <person name="Copeland A."/>
            <person name="Lucas S."/>
            <person name="Lapidus A."/>
            <person name="Barry K."/>
            <person name="Detter J.C."/>
            <person name="Glavina del Rio T."/>
            <person name="Hammon N."/>
            <person name="Israni S."/>
            <person name="Dalin E."/>
            <person name="Tice H."/>
            <person name="Pitluck S."/>
            <person name="Thompson L.S."/>
            <person name="Brettin T."/>
            <person name="Bruce D."/>
            <person name="Han C."/>
            <person name="Tapia R."/>
            <person name="Gilna P."/>
            <person name="Schmutz J."/>
            <person name="Larimer F."/>
            <person name="Land M."/>
            <person name="Hauser L."/>
            <person name="Kyrpides N."/>
            <person name="Mikhailova N."/>
            <person name="Janssen P.H."/>
            <person name="Kuske C.R."/>
            <person name="Richardson P."/>
        </authorList>
    </citation>
    <scope>NUCLEOTIDE SEQUENCE</scope>
    <source>
        <strain evidence="2">Ellin6076</strain>
    </source>
</reference>
<evidence type="ECO:0000313" key="2">
    <source>
        <dbReference type="EMBL" id="ABJ85550.1"/>
    </source>
</evidence>
<gene>
    <name evidence="2" type="ordered locus">Acid_4591</name>
</gene>
<dbReference type="Gene3D" id="1.20.120.450">
    <property type="entry name" value="dinb family like domain"/>
    <property type="match status" value="1"/>
</dbReference>
<dbReference type="KEGG" id="sus:Acid_4591"/>
<dbReference type="InterPro" id="IPR034660">
    <property type="entry name" value="DinB/YfiT-like"/>
</dbReference>
<dbReference type="SUPFAM" id="SSF109854">
    <property type="entry name" value="DinB/YfiT-like putative metalloenzymes"/>
    <property type="match status" value="1"/>
</dbReference>
<sequence>MNPYASFLGDRDPLSVIAATAQALADRSAGLSTEALNRAPAPGKWSFRQIVCHLADTEIAFGFRLRQALAEPNHVIQPFDQDRWAERYEAYDLPAALALFTTLRKWNLLLLQRVGEKELALPVSHPERGAMTFRTIVETMAGHDLNHLAQLEVVGRASARPTVA</sequence>
<dbReference type="AlphaFoldDB" id="Q01XR5"/>
<feature type="domain" description="DinB-like" evidence="1">
    <location>
        <begin position="19"/>
        <end position="151"/>
    </location>
</feature>
<dbReference type="InterPro" id="IPR024775">
    <property type="entry name" value="DinB-like"/>
</dbReference>
<dbReference type="eggNOG" id="COG2318">
    <property type="taxonomic scope" value="Bacteria"/>
</dbReference>
<accession>Q01XR5</accession>
<protein>
    <recommendedName>
        <fullName evidence="1">DinB-like domain-containing protein</fullName>
    </recommendedName>
</protein>
<dbReference type="STRING" id="234267.Acid_4591"/>
<evidence type="ECO:0000259" key="1">
    <source>
        <dbReference type="Pfam" id="PF12867"/>
    </source>
</evidence>
<dbReference type="OrthoDB" id="9793216at2"/>
<dbReference type="InParanoid" id="Q01XR5"/>
<organism evidence="2">
    <name type="scientific">Solibacter usitatus (strain Ellin6076)</name>
    <dbReference type="NCBI Taxonomy" id="234267"/>
    <lineage>
        <taxon>Bacteria</taxon>
        <taxon>Pseudomonadati</taxon>
        <taxon>Acidobacteriota</taxon>
        <taxon>Terriglobia</taxon>
        <taxon>Bryobacterales</taxon>
        <taxon>Solibacteraceae</taxon>
        <taxon>Candidatus Solibacter</taxon>
    </lineage>
</organism>
<dbReference type="HOGENOM" id="CLU_105789_1_0_0"/>
<dbReference type="EMBL" id="CP000473">
    <property type="protein sequence ID" value="ABJ85550.1"/>
    <property type="molecule type" value="Genomic_DNA"/>
</dbReference>
<dbReference type="Pfam" id="PF12867">
    <property type="entry name" value="DinB_2"/>
    <property type="match status" value="1"/>
</dbReference>
<proteinExistence type="predicted"/>